<gene>
    <name evidence="1" type="ORF">KY290_008663</name>
</gene>
<dbReference type="Proteomes" id="UP000826656">
    <property type="component" value="Unassembled WGS sequence"/>
</dbReference>
<keyword evidence="2" id="KW-1185">Reference proteome</keyword>
<evidence type="ECO:0000313" key="2">
    <source>
        <dbReference type="Proteomes" id="UP000826656"/>
    </source>
</evidence>
<organism evidence="1 2">
    <name type="scientific">Solanum tuberosum</name>
    <name type="common">Potato</name>
    <dbReference type="NCBI Taxonomy" id="4113"/>
    <lineage>
        <taxon>Eukaryota</taxon>
        <taxon>Viridiplantae</taxon>
        <taxon>Streptophyta</taxon>
        <taxon>Embryophyta</taxon>
        <taxon>Tracheophyta</taxon>
        <taxon>Spermatophyta</taxon>
        <taxon>Magnoliopsida</taxon>
        <taxon>eudicotyledons</taxon>
        <taxon>Gunneridae</taxon>
        <taxon>Pentapetalae</taxon>
        <taxon>asterids</taxon>
        <taxon>lamiids</taxon>
        <taxon>Solanales</taxon>
        <taxon>Solanaceae</taxon>
        <taxon>Solanoideae</taxon>
        <taxon>Solaneae</taxon>
        <taxon>Solanum</taxon>
    </lineage>
</organism>
<reference evidence="1 2" key="1">
    <citation type="journal article" date="2021" name="bioRxiv">
        <title>Chromosome-scale and haplotype-resolved genome assembly of a tetraploid potato cultivar.</title>
        <authorList>
            <person name="Sun H."/>
            <person name="Jiao W.-B."/>
            <person name="Krause K."/>
            <person name="Campoy J.A."/>
            <person name="Goel M."/>
            <person name="Folz-Donahue K."/>
            <person name="Kukat C."/>
            <person name="Huettel B."/>
            <person name="Schneeberger K."/>
        </authorList>
    </citation>
    <scope>NUCLEOTIDE SEQUENCE [LARGE SCALE GENOMIC DNA]</scope>
    <source>
        <strain evidence="1">SolTubOtavaFocal</strain>
        <tissue evidence="1">Leaves</tissue>
    </source>
</reference>
<protein>
    <submittedName>
        <fullName evidence="1">Uncharacterized protein</fullName>
    </submittedName>
</protein>
<name>A0ABQ7W957_SOLTU</name>
<comment type="caution">
    <text evidence="1">The sequence shown here is derived from an EMBL/GenBank/DDBJ whole genome shotgun (WGS) entry which is preliminary data.</text>
</comment>
<proteinExistence type="predicted"/>
<evidence type="ECO:0000313" key="1">
    <source>
        <dbReference type="EMBL" id="KAH0777252.1"/>
    </source>
</evidence>
<dbReference type="EMBL" id="JAIVGD010000003">
    <property type="protein sequence ID" value="KAH0777252.1"/>
    <property type="molecule type" value="Genomic_DNA"/>
</dbReference>
<sequence>MANQETELASDMALDSSLSWDISRWTMQSMHFNNEQCTSASVTFLQKIYEDICKGSDVRLQAVARPS</sequence>
<accession>A0ABQ7W957</accession>